<comment type="caution">
    <text evidence="3">The sequence shown here is derived from an EMBL/GenBank/DDBJ whole genome shotgun (WGS) entry which is preliminary data.</text>
</comment>
<evidence type="ECO:0000259" key="2">
    <source>
        <dbReference type="PROSITE" id="PS51704"/>
    </source>
</evidence>
<reference evidence="3 4" key="1">
    <citation type="submission" date="2018-04" db="EMBL/GenBank/DDBJ databases">
        <title>Genomic Encyclopedia of Archaeal and Bacterial Type Strains, Phase II (KMG-II): from individual species to whole genera.</title>
        <authorList>
            <person name="Goeker M."/>
        </authorList>
    </citation>
    <scope>NUCLEOTIDE SEQUENCE [LARGE SCALE GENOMIC DNA]</scope>
    <source>
        <strain evidence="3 4">DSM 100162</strain>
    </source>
</reference>
<dbReference type="EMBL" id="QBKI01000006">
    <property type="protein sequence ID" value="PTX18225.1"/>
    <property type="molecule type" value="Genomic_DNA"/>
</dbReference>
<keyword evidence="4" id="KW-1185">Reference proteome</keyword>
<keyword evidence="1" id="KW-0732">Signal</keyword>
<dbReference type="PANTHER" id="PTHR46320">
    <property type="entry name" value="GLYCEROPHOSPHODIESTER PHOSPHODIESTERASE 1"/>
    <property type="match status" value="1"/>
</dbReference>
<evidence type="ECO:0000313" key="4">
    <source>
        <dbReference type="Proteomes" id="UP000244225"/>
    </source>
</evidence>
<name>A0A2T5YFX4_9BACT</name>
<gene>
    <name evidence="3" type="ORF">C8N40_10624</name>
</gene>
<proteinExistence type="predicted"/>
<feature type="domain" description="GP-PDE" evidence="2">
    <location>
        <begin position="31"/>
        <end position="265"/>
    </location>
</feature>
<dbReference type="GO" id="GO:0005886">
    <property type="term" value="C:plasma membrane"/>
    <property type="evidence" value="ECO:0007669"/>
    <property type="project" value="TreeGrafter"/>
</dbReference>
<dbReference type="Proteomes" id="UP000244225">
    <property type="component" value="Unassembled WGS sequence"/>
</dbReference>
<dbReference type="Pfam" id="PF03009">
    <property type="entry name" value="GDPD"/>
    <property type="match status" value="1"/>
</dbReference>
<dbReference type="AlphaFoldDB" id="A0A2T5YFX4"/>
<protein>
    <submittedName>
        <fullName evidence="3">Glycerophosphoryl diester phosphodiesterase family protein</fullName>
    </submittedName>
</protein>
<dbReference type="InterPro" id="IPR030395">
    <property type="entry name" value="GP_PDE_dom"/>
</dbReference>
<evidence type="ECO:0000256" key="1">
    <source>
        <dbReference type="SAM" id="SignalP"/>
    </source>
</evidence>
<dbReference type="GO" id="GO:0008889">
    <property type="term" value="F:glycerophosphodiester phosphodiesterase activity"/>
    <property type="evidence" value="ECO:0007669"/>
    <property type="project" value="TreeGrafter"/>
</dbReference>
<dbReference type="GO" id="GO:0006580">
    <property type="term" value="P:ethanolamine metabolic process"/>
    <property type="evidence" value="ECO:0007669"/>
    <property type="project" value="TreeGrafter"/>
</dbReference>
<dbReference type="InterPro" id="IPR017946">
    <property type="entry name" value="PLC-like_Pdiesterase_TIM-brl"/>
</dbReference>
<dbReference type="PROSITE" id="PS51704">
    <property type="entry name" value="GP_PDE"/>
    <property type="match status" value="1"/>
</dbReference>
<dbReference type="GO" id="GO:0006644">
    <property type="term" value="P:phospholipid metabolic process"/>
    <property type="evidence" value="ECO:0007669"/>
    <property type="project" value="TreeGrafter"/>
</dbReference>
<sequence length="265" mass="29977">MRHIAILALLLALLVPDALAQKTSKQNKTKYSLIAHRGGVVDSVTAENSLAALQKAADRGYWMVEIDLRLTKDSVLITHHDRNFKRYYGVDTPVGEMTWQEVSQLVGDRGNKVLKFEETLRFCSENGLEVMVDNKIRGYDPVLFHKVVDLLKQYNLHSNALMIGTEESTEFFTGKIRLSCTRQQLEDNMKKPGYKASDYYLFSGDISQEEAVWARKNKILAVGVINAWGIKSDDKIAEARSRADALKASGVKHFQIDSVFDVFFQ</sequence>
<organism evidence="3 4">
    <name type="scientific">Pontibacter mucosus</name>
    <dbReference type="NCBI Taxonomy" id="1649266"/>
    <lineage>
        <taxon>Bacteria</taxon>
        <taxon>Pseudomonadati</taxon>
        <taxon>Bacteroidota</taxon>
        <taxon>Cytophagia</taxon>
        <taxon>Cytophagales</taxon>
        <taxon>Hymenobacteraceae</taxon>
        <taxon>Pontibacter</taxon>
    </lineage>
</organism>
<dbReference type="PANTHER" id="PTHR46320:SF1">
    <property type="entry name" value="GLYCEROPHOSPHODIESTER PHOSPHODIESTERASE 1"/>
    <property type="match status" value="1"/>
</dbReference>
<dbReference type="SUPFAM" id="SSF51695">
    <property type="entry name" value="PLC-like phosphodiesterases"/>
    <property type="match status" value="1"/>
</dbReference>
<dbReference type="GO" id="GO:0070291">
    <property type="term" value="P:N-acylethanolamine metabolic process"/>
    <property type="evidence" value="ECO:0007669"/>
    <property type="project" value="TreeGrafter"/>
</dbReference>
<evidence type="ECO:0000313" key="3">
    <source>
        <dbReference type="EMBL" id="PTX18225.1"/>
    </source>
</evidence>
<dbReference type="Gene3D" id="3.20.20.190">
    <property type="entry name" value="Phosphatidylinositol (PI) phosphodiesterase"/>
    <property type="match status" value="1"/>
</dbReference>
<accession>A0A2T5YFX4</accession>
<feature type="chain" id="PRO_5015763095" evidence="1">
    <location>
        <begin position="21"/>
        <end position="265"/>
    </location>
</feature>
<feature type="signal peptide" evidence="1">
    <location>
        <begin position="1"/>
        <end position="20"/>
    </location>
</feature>